<evidence type="ECO:0000313" key="1">
    <source>
        <dbReference type="EMBL" id="CAB5217964.1"/>
    </source>
</evidence>
<accession>A0A6J7WPD2</accession>
<sequence length="75" mass="8348">MSFIDEVKQESKGTGQKCLTCKILEAMDPVEAEEISIVLADSSIQTEPIVRVMNRRGIEIGSSSVRKHRLRCVLS</sequence>
<proteinExistence type="predicted"/>
<name>A0A6J7WPD2_9CAUD</name>
<dbReference type="EMBL" id="LR798252">
    <property type="protein sequence ID" value="CAB5217964.1"/>
    <property type="molecule type" value="Genomic_DNA"/>
</dbReference>
<organism evidence="1">
    <name type="scientific">uncultured Caudovirales phage</name>
    <dbReference type="NCBI Taxonomy" id="2100421"/>
    <lineage>
        <taxon>Viruses</taxon>
        <taxon>Duplodnaviria</taxon>
        <taxon>Heunggongvirae</taxon>
        <taxon>Uroviricota</taxon>
        <taxon>Caudoviricetes</taxon>
        <taxon>Peduoviridae</taxon>
        <taxon>Maltschvirus</taxon>
        <taxon>Maltschvirus maltsch</taxon>
    </lineage>
</organism>
<reference evidence="1" key="1">
    <citation type="submission" date="2020-05" db="EMBL/GenBank/DDBJ databases">
        <authorList>
            <person name="Chiriac C."/>
            <person name="Salcher M."/>
            <person name="Ghai R."/>
            <person name="Kavagutti S V."/>
        </authorList>
    </citation>
    <scope>NUCLEOTIDE SEQUENCE</scope>
</reference>
<gene>
    <name evidence="1" type="ORF">UFOVP209_35</name>
</gene>
<protein>
    <submittedName>
        <fullName evidence="1">Uncharacterized protein</fullName>
    </submittedName>
</protein>